<evidence type="ECO:0000313" key="3">
    <source>
        <dbReference type="Proteomes" id="UP000242951"/>
    </source>
</evidence>
<evidence type="ECO:0000256" key="1">
    <source>
        <dbReference type="PROSITE-ProRule" id="PRU00339"/>
    </source>
</evidence>
<feature type="repeat" description="TPR" evidence="1">
    <location>
        <begin position="42"/>
        <end position="75"/>
    </location>
</feature>
<dbReference type="InterPro" id="IPR037919">
    <property type="entry name" value="OGT"/>
</dbReference>
<dbReference type="SUPFAM" id="SSF48452">
    <property type="entry name" value="TPR-like"/>
    <property type="match status" value="1"/>
</dbReference>
<dbReference type="Pfam" id="PF13414">
    <property type="entry name" value="TPR_11"/>
    <property type="match status" value="1"/>
</dbReference>
<reference evidence="2 3" key="1">
    <citation type="submission" date="2015-06" db="EMBL/GenBank/DDBJ databases">
        <title>Comparative genomics of Burkholderia leaf nodule symbionts.</title>
        <authorList>
            <person name="Carlier A."/>
            <person name="Eberl L."/>
            <person name="Pinto-Carbo M."/>
        </authorList>
    </citation>
    <scope>NUCLEOTIDE SEQUENCE [LARGE SCALE GENOMIC DNA]</scope>
    <source>
        <strain evidence="2 3">UZHbot3</strain>
    </source>
</reference>
<gene>
    <name evidence="2" type="ORF">BPMI_03521c</name>
</gene>
<dbReference type="Pfam" id="PF13432">
    <property type="entry name" value="TPR_16"/>
    <property type="match status" value="1"/>
</dbReference>
<dbReference type="InterPro" id="IPR011990">
    <property type="entry name" value="TPR-like_helical_dom_sf"/>
</dbReference>
<proteinExistence type="predicted"/>
<keyword evidence="3" id="KW-1185">Reference proteome</keyword>
<dbReference type="InterPro" id="IPR019734">
    <property type="entry name" value="TPR_rpt"/>
</dbReference>
<accession>A0ABR5HM49</accession>
<feature type="repeat" description="TPR" evidence="1">
    <location>
        <begin position="78"/>
        <end position="111"/>
    </location>
</feature>
<dbReference type="SMART" id="SM00028">
    <property type="entry name" value="TPR"/>
    <property type="match status" value="3"/>
</dbReference>
<dbReference type="PANTHER" id="PTHR44366">
    <property type="entry name" value="UDP-N-ACETYLGLUCOSAMINE--PEPTIDE N-ACETYLGLUCOSAMINYLTRANSFERASE 110 KDA SUBUNIT"/>
    <property type="match status" value="1"/>
</dbReference>
<comment type="caution">
    <text evidence="2">The sequence shown here is derived from an EMBL/GenBank/DDBJ whole genome shotgun (WGS) entry which is preliminary data.</text>
</comment>
<name>A0ABR5HM49_9BURK</name>
<organism evidence="2 3">
    <name type="scientific">Candidatus Burkholderia pumila</name>
    <dbReference type="NCBI Taxonomy" id="1090375"/>
    <lineage>
        <taxon>Bacteria</taxon>
        <taxon>Pseudomonadati</taxon>
        <taxon>Pseudomonadota</taxon>
        <taxon>Betaproteobacteria</taxon>
        <taxon>Burkholderiales</taxon>
        <taxon>Burkholderiaceae</taxon>
        <taxon>Burkholderia</taxon>
    </lineage>
</organism>
<protein>
    <submittedName>
        <fullName evidence="2">TPR Domain containing protein</fullName>
    </submittedName>
</protein>
<dbReference type="EMBL" id="LELG01000088">
    <property type="protein sequence ID" value="KMQ80452.1"/>
    <property type="molecule type" value="Genomic_DNA"/>
</dbReference>
<keyword evidence="1" id="KW-0802">TPR repeat</keyword>
<dbReference type="PROSITE" id="PS50005">
    <property type="entry name" value="TPR"/>
    <property type="match status" value="2"/>
</dbReference>
<dbReference type="Gene3D" id="1.25.40.10">
    <property type="entry name" value="Tetratricopeptide repeat domain"/>
    <property type="match status" value="2"/>
</dbReference>
<evidence type="ECO:0000313" key="2">
    <source>
        <dbReference type="EMBL" id="KMQ80452.1"/>
    </source>
</evidence>
<dbReference type="Proteomes" id="UP000242951">
    <property type="component" value="Unassembled WGS sequence"/>
</dbReference>
<sequence>MLRTEPRHPDALHLLGLILAARQRGGKGKALVRQALQVRESPVYLSNLGNLLFGHGAFDEACAVLQRAIELDPGFASAHFNFNLGNVLHEPRRYDEAMICYERALERNPAMHAAMANLGGALNGAGRVTEAEAAYLRAIDMHPAGADYWYNLDLICAKFQSRGAGRHVLSAHHRACARAHRMDERSGYRAALARSPEFGTGCTGISRNCCYPVVRILRHGRTRSIAMRLRAPVSPQETPTGRQSARLDTASRLKANRCCCVPNKASAISSSSCASSLKALGAARITSLCPPPLVPLMEMADDVDEVISSTSQLKSYDYWLYAQSAPLYLNTRYNSREAALPACIAGTCGAPASAFARV</sequence>
<dbReference type="PANTHER" id="PTHR44366:SF1">
    <property type="entry name" value="UDP-N-ACETYLGLUCOSAMINE--PEPTIDE N-ACETYLGLUCOSAMINYLTRANSFERASE 110 KDA SUBUNIT"/>
    <property type="match status" value="1"/>
</dbReference>